<dbReference type="STRING" id="388467.A19Y_3234"/>
<dbReference type="AlphaFoldDB" id="A0A073CJE2"/>
<keyword evidence="4" id="KW-1185">Reference proteome</keyword>
<dbReference type="PATRIC" id="fig|388467.6.peg.3180"/>
<gene>
    <name evidence="3" type="ORF">A19Y_3234</name>
</gene>
<sequence length="480" mass="54886">MADKSIIRTVKNPKLTLIAFQLRNNLALGDEPIETADHLWEKCQELGETLNSPHLKTLINRLEQDQGKIGFPPGEDDISNDYVELLSEQFLHFYAIPELNKPQLKGEVYPLQIHDTYAIDITFRRPDAVVNLAEFNYFLNPNYCLLPNNIQSDLGQTLILFAEPLLSESDHYQDFANACVEALFPSSEAQRLLENPILAGKFFGSPIFEYDTGEYNPSRQINLLIWFNCSPRTQILEAQGNYYQLLINLLCCRHKILYSYTQARWCYQQAKDLYKQLLPKVENLKNLSPNQSEKLADLKQELIEIPQSSFEYGEYIQQMKLQLNTIKTNLKNYQDYLNQLNNILMPEDNLPFFNKFETRTKDKFIEQINVDLGYLIPGQNLFSELINTIRGLVEIEQAEIDRSLETKISILGVSLGVGGIAASTFSGYVERPLINSNQSPSKTSINPGLFAFLLSGTIALCTGVLTAKYLRCRRRKSPKN</sequence>
<proteinExistence type="predicted"/>
<dbReference type="HOGENOM" id="CLU_036803_1_0_3"/>
<keyword evidence="2" id="KW-0472">Membrane</keyword>
<evidence type="ECO:0000313" key="3">
    <source>
        <dbReference type="EMBL" id="KEI68037.1"/>
    </source>
</evidence>
<name>A0A073CJE2_PLAA1</name>
<dbReference type="EMBL" id="CM002803">
    <property type="protein sequence ID" value="KEI68037.1"/>
    <property type="molecule type" value="Genomic_DNA"/>
</dbReference>
<evidence type="ECO:0000313" key="4">
    <source>
        <dbReference type="Proteomes" id="UP000027395"/>
    </source>
</evidence>
<organism evidence="3 4">
    <name type="scientific">Planktothrix agardhii (strain NIVA-CYA 126/8)</name>
    <dbReference type="NCBI Taxonomy" id="388467"/>
    <lineage>
        <taxon>Bacteria</taxon>
        <taxon>Bacillati</taxon>
        <taxon>Cyanobacteriota</taxon>
        <taxon>Cyanophyceae</taxon>
        <taxon>Oscillatoriophycideae</taxon>
        <taxon>Oscillatoriales</taxon>
        <taxon>Microcoleaceae</taxon>
        <taxon>Planktothrix</taxon>
    </lineage>
</organism>
<keyword evidence="2" id="KW-0812">Transmembrane</keyword>
<reference evidence="3 4" key="1">
    <citation type="journal article" date="2014" name="Appl. Environ. Microbiol.">
        <title>Elucidation of insertion elements encoded on plasmids and in vitro construction of shuttle vectors from the toxic cyanobacterium Planktothrix.</title>
        <authorList>
            <person name="Christiansen G."/>
            <person name="Goesmann A."/>
            <person name="Kurmayer R."/>
        </authorList>
    </citation>
    <scope>NUCLEOTIDE SEQUENCE [LARGE SCALE GENOMIC DNA]</scope>
    <source>
        <strain evidence="3 4">NIVA-CYA 126/8</strain>
    </source>
</reference>
<dbReference type="Proteomes" id="UP000027395">
    <property type="component" value="Chromosome"/>
</dbReference>
<dbReference type="eggNOG" id="ENOG502ZAHQ">
    <property type="taxonomic scope" value="Bacteria"/>
</dbReference>
<evidence type="ECO:0000256" key="2">
    <source>
        <dbReference type="SAM" id="Phobius"/>
    </source>
</evidence>
<accession>A0A073CJE2</accession>
<keyword evidence="1" id="KW-0175">Coiled coil</keyword>
<evidence type="ECO:0000256" key="1">
    <source>
        <dbReference type="SAM" id="Coils"/>
    </source>
</evidence>
<feature type="coiled-coil region" evidence="1">
    <location>
        <begin position="281"/>
        <end position="343"/>
    </location>
</feature>
<keyword evidence="2" id="KW-1133">Transmembrane helix</keyword>
<feature type="transmembrane region" description="Helical" evidence="2">
    <location>
        <begin position="408"/>
        <end position="429"/>
    </location>
</feature>
<dbReference type="RefSeq" id="WP_052369638.1">
    <property type="nucleotide sequence ID" value="NZ_CM002803.1"/>
</dbReference>
<feature type="transmembrane region" description="Helical" evidence="2">
    <location>
        <begin position="449"/>
        <end position="470"/>
    </location>
</feature>
<protein>
    <submittedName>
        <fullName evidence="3">Uncharacterized protein</fullName>
    </submittedName>
</protein>